<evidence type="ECO:0000256" key="8">
    <source>
        <dbReference type="SAM" id="SignalP"/>
    </source>
</evidence>
<dbReference type="Gene3D" id="2.40.160.60">
    <property type="entry name" value="Outer membrane protein transport protein (OMPP1/FadL/TodX)"/>
    <property type="match status" value="1"/>
</dbReference>
<keyword evidence="4" id="KW-0812">Transmembrane</keyword>
<name>A0A0S4L1I4_9BACT</name>
<gene>
    <name evidence="9" type="ORF">COMA2_10056</name>
</gene>
<evidence type="ECO:0000256" key="2">
    <source>
        <dbReference type="ARBA" id="ARBA00008163"/>
    </source>
</evidence>
<sequence length="457" mass="48535">MNRLLFFPIIVSACISFLFGLPPSACADGFRNPFHDASAIAQGNAFAAQADNASAVFYNPAAMTQLHGLHTAGGMQFVSINTTFTSPIGTTTNNSSPAVGLPPPGQFFVTANLKDLRISALGNLSVGLGILNLYGFAAKFPTNGPFATAVTFAQLPLIAIKPTVAYKVTESLSVGLGADIYTFTGLLGEGHAERRFQAAPGSSFTPGTELELNGKGTTAGLNVSVLYTLWRTDEGKPRLSIAGIWRSQAVLPLNGDLLANGVRVAGASTSIRLPEVWTGGIAYWPVRNRSGEWKVEVDVDYVRWQAIRDASAHLSDGSVLPSPQQWRNTFTVNVGTEYKLLGITSTQGWDVAFRTGYIRSHSPVTDRSFDPAFADNDAHVATVGMGVLCHGGGKLLGVIACADTEKSLFATSAIGLDLFYEALVFDTRTVSDSPNPTVNGTYRTTNHAGGATFRINF</sequence>
<dbReference type="EMBL" id="CZPZ01000001">
    <property type="protein sequence ID" value="CUS31349.1"/>
    <property type="molecule type" value="Genomic_DNA"/>
</dbReference>
<feature type="signal peptide" evidence="8">
    <location>
        <begin position="1"/>
        <end position="27"/>
    </location>
</feature>
<proteinExistence type="inferred from homology"/>
<evidence type="ECO:0000313" key="9">
    <source>
        <dbReference type="EMBL" id="CUS31349.1"/>
    </source>
</evidence>
<evidence type="ECO:0000256" key="3">
    <source>
        <dbReference type="ARBA" id="ARBA00022452"/>
    </source>
</evidence>
<dbReference type="Pfam" id="PF03349">
    <property type="entry name" value="Toluene_X"/>
    <property type="match status" value="1"/>
</dbReference>
<organism evidence="9 10">
    <name type="scientific">Candidatus Nitrospira nitrificans</name>
    <dbReference type="NCBI Taxonomy" id="1742973"/>
    <lineage>
        <taxon>Bacteria</taxon>
        <taxon>Pseudomonadati</taxon>
        <taxon>Nitrospirota</taxon>
        <taxon>Nitrospiria</taxon>
        <taxon>Nitrospirales</taxon>
        <taxon>Nitrospiraceae</taxon>
        <taxon>Nitrospira</taxon>
    </lineage>
</organism>
<dbReference type="OrthoDB" id="9922at2"/>
<protein>
    <submittedName>
        <fullName evidence="9">Putative long-chain fatty acid outer membrane transporter</fullName>
    </submittedName>
</protein>
<comment type="similarity">
    <text evidence="2">Belongs to the OmpP1/FadL family.</text>
</comment>
<dbReference type="STRING" id="1742973.COMA2_10056"/>
<keyword evidence="10" id="KW-1185">Reference proteome</keyword>
<comment type="subcellular location">
    <subcellularLocation>
        <location evidence="1">Cell outer membrane</location>
        <topology evidence="1">Multi-pass membrane protein</topology>
    </subcellularLocation>
</comment>
<accession>A0A0S4L1I4</accession>
<evidence type="ECO:0000313" key="10">
    <source>
        <dbReference type="Proteomes" id="UP000198736"/>
    </source>
</evidence>
<feature type="chain" id="PRO_5006623650" evidence="8">
    <location>
        <begin position="28"/>
        <end position="457"/>
    </location>
</feature>
<evidence type="ECO:0000256" key="6">
    <source>
        <dbReference type="ARBA" id="ARBA00023136"/>
    </source>
</evidence>
<evidence type="ECO:0000256" key="7">
    <source>
        <dbReference type="ARBA" id="ARBA00023237"/>
    </source>
</evidence>
<evidence type="ECO:0000256" key="4">
    <source>
        <dbReference type="ARBA" id="ARBA00022692"/>
    </source>
</evidence>
<evidence type="ECO:0000256" key="1">
    <source>
        <dbReference type="ARBA" id="ARBA00004571"/>
    </source>
</evidence>
<dbReference type="GO" id="GO:0009279">
    <property type="term" value="C:cell outer membrane"/>
    <property type="evidence" value="ECO:0007669"/>
    <property type="project" value="UniProtKB-SubCell"/>
</dbReference>
<keyword evidence="6" id="KW-0472">Membrane</keyword>
<dbReference type="GO" id="GO:0015483">
    <property type="term" value="F:long-chain fatty acid transporting porin activity"/>
    <property type="evidence" value="ECO:0007669"/>
    <property type="project" value="TreeGrafter"/>
</dbReference>
<dbReference type="InterPro" id="IPR005017">
    <property type="entry name" value="OMPP1/FadL/TodX"/>
</dbReference>
<dbReference type="SUPFAM" id="SSF56935">
    <property type="entry name" value="Porins"/>
    <property type="match status" value="1"/>
</dbReference>
<keyword evidence="5 8" id="KW-0732">Signal</keyword>
<keyword evidence="7" id="KW-0998">Cell outer membrane</keyword>
<dbReference type="PANTHER" id="PTHR35093">
    <property type="entry name" value="OUTER MEMBRANE PROTEIN NMB0088-RELATED"/>
    <property type="match status" value="1"/>
</dbReference>
<dbReference type="RefSeq" id="WP_090893588.1">
    <property type="nucleotide sequence ID" value="NZ_CZPZ01000001.1"/>
</dbReference>
<evidence type="ECO:0000256" key="5">
    <source>
        <dbReference type="ARBA" id="ARBA00022729"/>
    </source>
</evidence>
<dbReference type="Proteomes" id="UP000198736">
    <property type="component" value="Unassembled WGS sequence"/>
</dbReference>
<reference evidence="10" key="1">
    <citation type="submission" date="2015-10" db="EMBL/GenBank/DDBJ databases">
        <authorList>
            <person name="Luecker S."/>
            <person name="Luecker S."/>
        </authorList>
    </citation>
    <scope>NUCLEOTIDE SEQUENCE [LARGE SCALE GENOMIC DNA]</scope>
</reference>
<keyword evidence="3" id="KW-1134">Transmembrane beta strand</keyword>
<dbReference type="AlphaFoldDB" id="A0A0S4L1I4"/>
<dbReference type="PANTHER" id="PTHR35093:SF8">
    <property type="entry name" value="OUTER MEMBRANE PROTEIN NMB0088-RELATED"/>
    <property type="match status" value="1"/>
</dbReference>